<dbReference type="Pfam" id="PF02735">
    <property type="entry name" value="Ku"/>
    <property type="match status" value="1"/>
</dbReference>
<evidence type="ECO:0000313" key="7">
    <source>
        <dbReference type="Proteomes" id="UP000251213"/>
    </source>
</evidence>
<dbReference type="SUPFAM" id="SSF100939">
    <property type="entry name" value="SPOC domain-like"/>
    <property type="match status" value="1"/>
</dbReference>
<dbReference type="GO" id="GO:0003690">
    <property type="term" value="F:double-stranded DNA binding"/>
    <property type="evidence" value="ECO:0007669"/>
    <property type="project" value="UniProtKB-UniRule"/>
</dbReference>
<dbReference type="PANTHER" id="PTHR41251:SF1">
    <property type="entry name" value="NON-HOMOLOGOUS END JOINING PROTEIN KU"/>
    <property type="match status" value="1"/>
</dbReference>
<feature type="compositionally biased region" description="Basic residues" evidence="4">
    <location>
        <begin position="256"/>
        <end position="273"/>
    </location>
</feature>
<feature type="domain" description="Ku" evidence="5">
    <location>
        <begin position="52"/>
        <end position="180"/>
    </location>
</feature>
<dbReference type="HAMAP" id="MF_01875">
    <property type="entry name" value="Prokaryotic_Ku"/>
    <property type="match status" value="1"/>
</dbReference>
<organism evidence="6 7">
    <name type="scientific">Thermoflavimicrobium daqui</name>
    <dbReference type="NCBI Taxonomy" id="2137476"/>
    <lineage>
        <taxon>Bacteria</taxon>
        <taxon>Bacillati</taxon>
        <taxon>Bacillota</taxon>
        <taxon>Bacilli</taxon>
        <taxon>Bacillales</taxon>
        <taxon>Thermoactinomycetaceae</taxon>
        <taxon>Thermoflavimicrobium</taxon>
    </lineage>
</organism>
<keyword evidence="3" id="KW-0234">DNA repair</keyword>
<dbReference type="PANTHER" id="PTHR41251">
    <property type="entry name" value="NON-HOMOLOGOUS END JOINING PROTEIN KU"/>
    <property type="match status" value="1"/>
</dbReference>
<evidence type="ECO:0000313" key="6">
    <source>
        <dbReference type="EMBL" id="RAL21096.1"/>
    </source>
</evidence>
<reference evidence="6 7" key="2">
    <citation type="submission" date="2018-06" db="EMBL/GenBank/DDBJ databases">
        <authorList>
            <person name="Zhirakovskaya E."/>
        </authorList>
    </citation>
    <scope>NUCLEOTIDE SEQUENCE [LARGE SCALE GENOMIC DNA]</scope>
    <source>
        <strain evidence="6 7">FBKL4.011</strain>
    </source>
</reference>
<dbReference type="EMBL" id="QJKK01000019">
    <property type="protein sequence ID" value="RAL21096.1"/>
    <property type="molecule type" value="Genomic_DNA"/>
</dbReference>
<keyword evidence="3" id="KW-0227">DNA damage</keyword>
<keyword evidence="7" id="KW-1185">Reference proteome</keyword>
<proteinExistence type="inferred from homology"/>
<dbReference type="GO" id="GO:0006303">
    <property type="term" value="P:double-strand break repair via nonhomologous end joining"/>
    <property type="evidence" value="ECO:0007669"/>
    <property type="project" value="UniProtKB-UniRule"/>
</dbReference>
<accession>A0A364K0R6</accession>
<dbReference type="Proteomes" id="UP000251213">
    <property type="component" value="Unassembled WGS sequence"/>
</dbReference>
<keyword evidence="1 3" id="KW-0238">DNA-binding</keyword>
<evidence type="ECO:0000256" key="1">
    <source>
        <dbReference type="ARBA" id="ARBA00023125"/>
    </source>
</evidence>
<gene>
    <name evidence="3" type="primary">ku</name>
    <name evidence="6" type="ORF">DL897_17170</name>
</gene>
<dbReference type="SMART" id="SM00559">
    <property type="entry name" value="Ku78"/>
    <property type="match status" value="1"/>
</dbReference>
<dbReference type="CDD" id="cd00789">
    <property type="entry name" value="KU_like"/>
    <property type="match status" value="1"/>
</dbReference>
<dbReference type="Gene3D" id="2.40.290.10">
    <property type="match status" value="1"/>
</dbReference>
<comment type="caution">
    <text evidence="6">The sequence shown here is derived from an EMBL/GenBank/DDBJ whole genome shotgun (WGS) entry which is preliminary data.</text>
</comment>
<dbReference type="InterPro" id="IPR016194">
    <property type="entry name" value="SPOC-like_C_dom_sf"/>
</dbReference>
<dbReference type="InterPro" id="IPR009187">
    <property type="entry name" value="Prok_Ku"/>
</dbReference>
<comment type="similarity">
    <text evidence="3">Belongs to the prokaryotic Ku family.</text>
</comment>
<dbReference type="GO" id="GO:0006310">
    <property type="term" value="P:DNA recombination"/>
    <property type="evidence" value="ECO:0007669"/>
    <property type="project" value="UniProtKB-KW"/>
</dbReference>
<comment type="subunit">
    <text evidence="3">Homodimer. Interacts with LigD.</text>
</comment>
<keyword evidence="2 3" id="KW-0233">DNA recombination</keyword>
<evidence type="ECO:0000259" key="5">
    <source>
        <dbReference type="SMART" id="SM00559"/>
    </source>
</evidence>
<sequence length="273" mass="31575">MHTMWKGSISFGLVNIPIKMYAATEEKDIRFRYLHKECRTPVKNVRMCPHCNKEVPWEEVVKGFEYADGRFVILEKEEMAELLPDPNKAIEILDFVELTEIDPIYFNKTYYLGAQDANNKAYALLRKALDSSQKIGVAKVTIRSKQSLAVIRVYQNCLVMETIFYPDEVRDVKMVPGVPEEIELPEKELKMADQLIENLTIPFDPEKYQDEYRKSLEEALEKKINAEEIVEAPEKKPEKVIDLMAALQASLEATTTKKKNKRAPRKKKEKVTS</sequence>
<dbReference type="PIRSF" id="PIRSF006493">
    <property type="entry name" value="Prok_Ku"/>
    <property type="match status" value="1"/>
</dbReference>
<dbReference type="FunFam" id="2.40.290.10:FF:000004">
    <property type="entry name" value="Non-homologous end joining protein Ku"/>
    <property type="match status" value="1"/>
</dbReference>
<dbReference type="NCBIfam" id="TIGR02772">
    <property type="entry name" value="Ku_bact"/>
    <property type="match status" value="1"/>
</dbReference>
<dbReference type="InterPro" id="IPR006164">
    <property type="entry name" value="DNA_bd_Ku70/Ku80"/>
</dbReference>
<protein>
    <recommendedName>
        <fullName evidence="3">Non-homologous end joining protein Ku</fullName>
    </recommendedName>
</protein>
<comment type="function">
    <text evidence="3">With LigD forms a non-homologous end joining (NHEJ) DNA repair enzyme, which repairs dsDNA breaks with reduced fidelity. Binds linear dsDNA with 5'- and 3'- overhangs but not closed circular dsDNA nor ssDNA. Recruits and stimulates the ligase activity of LigD.</text>
</comment>
<evidence type="ECO:0000256" key="3">
    <source>
        <dbReference type="HAMAP-Rule" id="MF_01875"/>
    </source>
</evidence>
<name>A0A364K0R6_9BACL</name>
<dbReference type="AlphaFoldDB" id="A0A364K0R6"/>
<reference evidence="6 7" key="1">
    <citation type="submission" date="2018-06" db="EMBL/GenBank/DDBJ databases">
        <title>Thermoflavimicrobium daqus sp. nov., a thermophilic microbe isolated from Moutai-flavour Daqu.</title>
        <authorList>
            <person name="Wang X."/>
            <person name="Zhou H."/>
        </authorList>
    </citation>
    <scope>NUCLEOTIDE SEQUENCE [LARGE SCALE GENOMIC DNA]</scope>
    <source>
        <strain evidence="6 7">FBKL4.011</strain>
    </source>
</reference>
<dbReference type="OrthoDB" id="9795084at2"/>
<feature type="region of interest" description="Disordered" evidence="4">
    <location>
        <begin position="252"/>
        <end position="273"/>
    </location>
</feature>
<evidence type="ECO:0000256" key="4">
    <source>
        <dbReference type="SAM" id="MobiDB-lite"/>
    </source>
</evidence>
<dbReference type="RefSeq" id="WP_113660344.1">
    <property type="nucleotide sequence ID" value="NZ_KZ845681.1"/>
</dbReference>
<evidence type="ECO:0000256" key="2">
    <source>
        <dbReference type="ARBA" id="ARBA00023172"/>
    </source>
</evidence>